<gene>
    <name evidence="1" type="ORF">A2843_02310</name>
</gene>
<comment type="caution">
    <text evidence="1">The sequence shown here is derived from an EMBL/GenBank/DDBJ whole genome shotgun (WGS) entry which is preliminary data.</text>
</comment>
<organism evidence="1 2">
    <name type="scientific">Candidatus Wildermuthbacteria bacterium RIFCSPHIGHO2_01_FULL_48_27b</name>
    <dbReference type="NCBI Taxonomy" id="1802447"/>
    <lineage>
        <taxon>Bacteria</taxon>
        <taxon>Candidatus Wildermuthiibacteriota</taxon>
    </lineage>
</organism>
<evidence type="ECO:0000313" key="2">
    <source>
        <dbReference type="Proteomes" id="UP000178170"/>
    </source>
</evidence>
<protein>
    <submittedName>
        <fullName evidence="1">Uncharacterized protein</fullName>
    </submittedName>
</protein>
<name>A0A1G2QV74_9BACT</name>
<accession>A0A1G2QV74</accession>
<reference evidence="1 2" key="1">
    <citation type="journal article" date="2016" name="Nat. Commun.">
        <title>Thousands of microbial genomes shed light on interconnected biogeochemical processes in an aquifer system.</title>
        <authorList>
            <person name="Anantharaman K."/>
            <person name="Brown C.T."/>
            <person name="Hug L.A."/>
            <person name="Sharon I."/>
            <person name="Castelle C.J."/>
            <person name="Probst A.J."/>
            <person name="Thomas B.C."/>
            <person name="Singh A."/>
            <person name="Wilkins M.J."/>
            <person name="Karaoz U."/>
            <person name="Brodie E.L."/>
            <person name="Williams K.H."/>
            <person name="Hubbard S.S."/>
            <person name="Banfield J.F."/>
        </authorList>
    </citation>
    <scope>NUCLEOTIDE SEQUENCE [LARGE SCALE GENOMIC DNA]</scope>
</reference>
<dbReference type="EMBL" id="MHTS01000014">
    <property type="protein sequence ID" value="OHA64500.1"/>
    <property type="molecule type" value="Genomic_DNA"/>
</dbReference>
<proteinExistence type="predicted"/>
<sequence>MEALRERNRLLGKGNKRIDEWVEEYLDSCVAEGKEVTLLTQWCVSKELEVRYQAQEGCFMPTKQEQVLFGTAMPWLANLLESHGFRRTWWFTFNRNCLESGRINADLETEYKRLIIGLAEPLVRQGWLLVVDWEDDVLGGRAQPNKEVLASVDTFVAPAAFQLEMDRHIGWEAEAGLIQGEFTRRQDVKHQIACEAEEGRILKHEKPFGEFILVPVERSERYNFFTILAPDFRRRIVAILPTNPWRLG</sequence>
<dbReference type="AlphaFoldDB" id="A0A1G2QV74"/>
<dbReference type="Proteomes" id="UP000178170">
    <property type="component" value="Unassembled WGS sequence"/>
</dbReference>
<evidence type="ECO:0000313" key="1">
    <source>
        <dbReference type="EMBL" id="OHA64500.1"/>
    </source>
</evidence>